<feature type="chain" id="PRO_5035740627" description="RING-type E3 ubiquitin transferase" evidence="3">
    <location>
        <begin position="19"/>
        <end position="947"/>
    </location>
</feature>
<dbReference type="Proteomes" id="UP000825935">
    <property type="component" value="Chromosome 13"/>
</dbReference>
<accession>A0A8T2TEA6</accession>
<dbReference type="PROSITE" id="PS50176">
    <property type="entry name" value="ARM_REPEAT"/>
    <property type="match status" value="1"/>
</dbReference>
<evidence type="ECO:0000256" key="3">
    <source>
        <dbReference type="SAM" id="SignalP"/>
    </source>
</evidence>
<evidence type="ECO:0000313" key="5">
    <source>
        <dbReference type="Proteomes" id="UP000825935"/>
    </source>
</evidence>
<dbReference type="Gene3D" id="1.25.10.10">
    <property type="entry name" value="Leucine-rich Repeat Variant"/>
    <property type="match status" value="4"/>
</dbReference>
<evidence type="ECO:0000313" key="4">
    <source>
        <dbReference type="EMBL" id="KAH7421631.1"/>
    </source>
</evidence>
<proteinExistence type="predicted"/>
<dbReference type="GO" id="GO:0007166">
    <property type="term" value="P:cell surface receptor signaling pathway"/>
    <property type="evidence" value="ECO:0007669"/>
    <property type="project" value="InterPro"/>
</dbReference>
<organism evidence="4 5">
    <name type="scientific">Ceratopteris richardii</name>
    <name type="common">Triangle waterfern</name>
    <dbReference type="NCBI Taxonomy" id="49495"/>
    <lineage>
        <taxon>Eukaryota</taxon>
        <taxon>Viridiplantae</taxon>
        <taxon>Streptophyta</taxon>
        <taxon>Embryophyta</taxon>
        <taxon>Tracheophyta</taxon>
        <taxon>Polypodiopsida</taxon>
        <taxon>Polypodiidae</taxon>
        <taxon>Polypodiales</taxon>
        <taxon>Pteridineae</taxon>
        <taxon>Pteridaceae</taxon>
        <taxon>Parkerioideae</taxon>
        <taxon>Ceratopteris</taxon>
    </lineage>
</organism>
<gene>
    <name evidence="4" type="ORF">KP509_13G068400</name>
</gene>
<dbReference type="PANTHER" id="PTHR45958:SF15">
    <property type="entry name" value="RING-TYPE E3 UBIQUITIN TRANSFERASE"/>
    <property type="match status" value="1"/>
</dbReference>
<dbReference type="OrthoDB" id="1897399at2759"/>
<comment type="caution">
    <text evidence="4">The sequence shown here is derived from an EMBL/GenBank/DDBJ whole genome shotgun (WGS) entry which is preliminary data.</text>
</comment>
<dbReference type="InterPro" id="IPR000225">
    <property type="entry name" value="Armadillo"/>
</dbReference>
<dbReference type="InterPro" id="IPR011989">
    <property type="entry name" value="ARM-like"/>
</dbReference>
<reference evidence="4" key="1">
    <citation type="submission" date="2021-08" db="EMBL/GenBank/DDBJ databases">
        <title>WGS assembly of Ceratopteris richardii.</title>
        <authorList>
            <person name="Marchant D.B."/>
            <person name="Chen G."/>
            <person name="Jenkins J."/>
            <person name="Shu S."/>
            <person name="Leebens-Mack J."/>
            <person name="Grimwood J."/>
            <person name="Schmutz J."/>
            <person name="Soltis P."/>
            <person name="Soltis D."/>
            <person name="Chen Z.-H."/>
        </authorList>
    </citation>
    <scope>NUCLEOTIDE SEQUENCE</scope>
    <source>
        <strain evidence="4">Whitten #5841</strain>
        <tissue evidence="4">Leaf</tissue>
    </source>
</reference>
<protein>
    <recommendedName>
        <fullName evidence="6">RING-type E3 ubiquitin transferase</fullName>
    </recommendedName>
</protein>
<feature type="coiled-coil region" evidence="2">
    <location>
        <begin position="191"/>
        <end position="218"/>
    </location>
</feature>
<feature type="repeat" description="ARM" evidence="1">
    <location>
        <begin position="489"/>
        <end position="530"/>
    </location>
</feature>
<dbReference type="SMART" id="SM00185">
    <property type="entry name" value="ARM"/>
    <property type="match status" value="7"/>
</dbReference>
<dbReference type="InterPro" id="IPR036537">
    <property type="entry name" value="Adaptor_Cbl_N_dom_sf"/>
</dbReference>
<dbReference type="AlphaFoldDB" id="A0A8T2TEA6"/>
<evidence type="ECO:0000256" key="1">
    <source>
        <dbReference type="PROSITE-ProRule" id="PRU00259"/>
    </source>
</evidence>
<dbReference type="SUPFAM" id="SSF48371">
    <property type="entry name" value="ARM repeat"/>
    <property type="match status" value="3"/>
</dbReference>
<dbReference type="InterPro" id="IPR052608">
    <property type="entry name" value="U-box_domain_protein"/>
</dbReference>
<keyword evidence="3" id="KW-0732">Signal</keyword>
<keyword evidence="2" id="KW-0175">Coiled coil</keyword>
<sequence length="947" mass="104518">MILLEILPISTLLTVLTGEILEAAFAAHDVLMEKETFGSLSAYLCHIVRILEELKNTEIKDIPATEQALKALQRDVRMANGLINMCKKKSRFYQLIHCRHIVKTAQELTRDLGKSLCLLSLANNEVLLDARNNVENLKDQMIHAEYQASQQKLNIIEKIEMGIKEHKTDQSFLNELIKEIASAVGVQVEDSSEVKKVLENIRKEKEEAAELKQRDEEIFMEQIIALLSRADAFRTPEAIREEYRTLRSTVDGSAEIPPLETFHCPLSKKIMKDPVSVATGQKLESGDLTSMDQALDELQELWVSSYKIRHWVAEEQIVAFVVDLLKFGVKGMRQKILRALRGIISDCVANKKQLIDVGGVELVTRFLAKDIAVAKLAAALLVELLHPDLEDMPSVVPLVLERLSQEEFIILLVTLLHSKDIEAAHNAETVLRQLCYRDENIIEMAKANWLTPLIECFSEGSEDLKLKMVGALGDLELTQASMDTLGDNGVVEILTSMVNENLEVKTVALRALQNLIICRANKKRLAKTGAVPLILDNLFSAHLPIIVRNSAAAVMEKLVHTDGSTFLVDANGKKIDSGKVLCGLLGLHELLISPSAFQNHVLSFLQGLVSSSLDSEARKTFSDAQGISLLLPLLEHRASEVRNVTIKVLCCIASDCGLEISSFIMQRRLVPFFVRMLDNKQRGDISAATAGILACLPQDDMALTNALVEENALVSLLNLLTDENPSVKENAMGALLRFTLPSNIDIQRKLINMEIYGALKGLIYSGTEKSKLRAAIAFQNFSLSTMTLSTPIRLHGCCLMIQKTPVSCKVHGGQCAERTTFCLVKAEVIPVLVFLIQNKESESAGAAVDALSTLIAENENLENFAWILHNEKAIGPILNLVSDGTEPSKEKALNLLGKVFKVKMLVENYGGKAKNIFVDLATNGSDPVCKKAAKILASMENMLSSAI</sequence>
<feature type="signal peptide" evidence="3">
    <location>
        <begin position="1"/>
        <end position="18"/>
    </location>
</feature>
<name>A0A8T2TEA6_CERRI</name>
<dbReference type="InterPro" id="IPR016024">
    <property type="entry name" value="ARM-type_fold"/>
</dbReference>
<dbReference type="EMBL" id="CM035418">
    <property type="protein sequence ID" value="KAH7421631.1"/>
    <property type="molecule type" value="Genomic_DNA"/>
</dbReference>
<evidence type="ECO:0000256" key="2">
    <source>
        <dbReference type="SAM" id="Coils"/>
    </source>
</evidence>
<dbReference type="PANTHER" id="PTHR45958">
    <property type="entry name" value="RING-TYPE E3 UBIQUITIN TRANSFERASE"/>
    <property type="match status" value="1"/>
</dbReference>
<evidence type="ECO:0008006" key="6">
    <source>
        <dbReference type="Google" id="ProtNLM"/>
    </source>
</evidence>
<keyword evidence="5" id="KW-1185">Reference proteome</keyword>
<dbReference type="Gene3D" id="1.20.930.20">
    <property type="entry name" value="Adaptor protein Cbl, N-terminal domain"/>
    <property type="match status" value="1"/>
</dbReference>